<organism evidence="8 9">
    <name type="scientific">Lederbergia citrea</name>
    <dbReference type="NCBI Taxonomy" id="2833581"/>
    <lineage>
        <taxon>Bacteria</taxon>
        <taxon>Bacillati</taxon>
        <taxon>Bacillota</taxon>
        <taxon>Bacilli</taxon>
        <taxon>Bacillales</taxon>
        <taxon>Bacillaceae</taxon>
        <taxon>Lederbergia</taxon>
    </lineage>
</organism>
<protein>
    <recommendedName>
        <fullName evidence="1">bis(5'-nucleosyl)-tetraphosphatase (symmetrical)</fullName>
        <ecNumber evidence="1">3.6.1.41</ecNumber>
    </recommendedName>
</protein>
<reference evidence="8 9" key="1">
    <citation type="submission" date="2021-05" db="EMBL/GenBank/DDBJ databases">
        <title>Novel Bacillus species.</title>
        <authorList>
            <person name="Liu G."/>
        </authorList>
    </citation>
    <scope>NUCLEOTIDE SEQUENCE [LARGE SCALE GENOMIC DNA]</scope>
    <source>
        <strain evidence="8 9">FJAT-49682</strain>
    </source>
</reference>
<dbReference type="InterPro" id="IPR005249">
    <property type="entry name" value="YqeK"/>
</dbReference>
<evidence type="ECO:0000256" key="4">
    <source>
        <dbReference type="ARBA" id="ARBA00022801"/>
    </source>
</evidence>
<evidence type="ECO:0000256" key="5">
    <source>
        <dbReference type="ARBA" id="ARBA00023004"/>
    </source>
</evidence>
<evidence type="ECO:0000256" key="3">
    <source>
        <dbReference type="ARBA" id="ARBA00022741"/>
    </source>
</evidence>
<dbReference type="SUPFAM" id="SSF109604">
    <property type="entry name" value="HD-domain/PDEase-like"/>
    <property type="match status" value="1"/>
</dbReference>
<dbReference type="InterPro" id="IPR006674">
    <property type="entry name" value="HD_domain"/>
</dbReference>
<dbReference type="InterPro" id="IPR003607">
    <property type="entry name" value="HD/PDEase_dom"/>
</dbReference>
<dbReference type="PANTHER" id="PTHR35795:SF1">
    <property type="entry name" value="BIS(5'-NUCLEOSYL)-TETRAPHOSPHATASE, SYMMETRICAL"/>
    <property type="match status" value="1"/>
</dbReference>
<gene>
    <name evidence="8" type="primary">yqeK</name>
    <name evidence="8" type="ORF">KHA91_07000</name>
</gene>
<dbReference type="RefSeq" id="WP_213097452.1">
    <property type="nucleotide sequence ID" value="NZ_JAGYPN010000001.1"/>
</dbReference>
<comment type="catalytic activity">
    <reaction evidence="6">
        <text>P(1),P(4)-bis(5'-adenosyl) tetraphosphate + H2O = 2 ADP + 2 H(+)</text>
        <dbReference type="Rhea" id="RHEA:24252"/>
        <dbReference type="ChEBI" id="CHEBI:15377"/>
        <dbReference type="ChEBI" id="CHEBI:15378"/>
        <dbReference type="ChEBI" id="CHEBI:58141"/>
        <dbReference type="ChEBI" id="CHEBI:456216"/>
        <dbReference type="EC" id="3.6.1.41"/>
    </reaction>
</comment>
<evidence type="ECO:0000313" key="8">
    <source>
        <dbReference type="EMBL" id="MBS4222505.1"/>
    </source>
</evidence>
<keyword evidence="4 8" id="KW-0378">Hydrolase</keyword>
<evidence type="ECO:0000256" key="1">
    <source>
        <dbReference type="ARBA" id="ARBA00012506"/>
    </source>
</evidence>
<dbReference type="AlphaFoldDB" id="A0A942UJB6"/>
<dbReference type="EC" id="3.6.1.41" evidence="1"/>
<dbReference type="GO" id="GO:0008803">
    <property type="term" value="F:bis(5'-nucleosyl)-tetraphosphatase (symmetrical) activity"/>
    <property type="evidence" value="ECO:0007669"/>
    <property type="project" value="UniProtKB-EC"/>
</dbReference>
<keyword evidence="2" id="KW-0479">Metal-binding</keyword>
<dbReference type="Proteomes" id="UP000676456">
    <property type="component" value="Unassembled WGS sequence"/>
</dbReference>
<evidence type="ECO:0000259" key="7">
    <source>
        <dbReference type="PROSITE" id="PS51831"/>
    </source>
</evidence>
<sequence length="191" mass="21928">MDREQALQLVRQQIKGPRYDHTLRVVDTAVELAEKFGADRNKAELAAIFHDYAKLMPITELKDIIIKTKQDVRLLDYHPELWHGPVAAHLVYDKFGIDDESILNAIRFHTTGRANMTLFEKIIYLADYIEPGRKFPGVEKTRGMALVDLDQALLQALRNTITFLIDRNSPIFPDTFEAYNRLTMNKGGNND</sequence>
<keyword evidence="5" id="KW-0408">Iron</keyword>
<keyword evidence="3" id="KW-0547">Nucleotide-binding</keyword>
<proteinExistence type="predicted"/>
<name>A0A942UJB6_9BACI</name>
<dbReference type="Gene3D" id="1.10.3210.10">
    <property type="entry name" value="Hypothetical protein af1432"/>
    <property type="match status" value="1"/>
</dbReference>
<feature type="domain" description="HD" evidence="7">
    <location>
        <begin position="18"/>
        <end position="132"/>
    </location>
</feature>
<dbReference type="EMBL" id="JAGYPN010000001">
    <property type="protein sequence ID" value="MBS4222505.1"/>
    <property type="molecule type" value="Genomic_DNA"/>
</dbReference>
<dbReference type="NCBIfam" id="TIGR00488">
    <property type="entry name" value="bis(5'-nucleosyl)-tetraphosphatase (symmetrical) YqeK"/>
    <property type="match status" value="1"/>
</dbReference>
<comment type="caution">
    <text evidence="8">The sequence shown here is derived from an EMBL/GenBank/DDBJ whole genome shotgun (WGS) entry which is preliminary data.</text>
</comment>
<dbReference type="GO" id="GO:0000166">
    <property type="term" value="F:nucleotide binding"/>
    <property type="evidence" value="ECO:0007669"/>
    <property type="project" value="UniProtKB-KW"/>
</dbReference>
<dbReference type="GO" id="GO:0046872">
    <property type="term" value="F:metal ion binding"/>
    <property type="evidence" value="ECO:0007669"/>
    <property type="project" value="UniProtKB-KW"/>
</dbReference>
<accession>A0A942UJB6</accession>
<evidence type="ECO:0000313" key="9">
    <source>
        <dbReference type="Proteomes" id="UP000676456"/>
    </source>
</evidence>
<dbReference type="PROSITE" id="PS51831">
    <property type="entry name" value="HD"/>
    <property type="match status" value="1"/>
</dbReference>
<evidence type="ECO:0000256" key="6">
    <source>
        <dbReference type="ARBA" id="ARBA00049417"/>
    </source>
</evidence>
<dbReference type="Pfam" id="PF01966">
    <property type="entry name" value="HD"/>
    <property type="match status" value="1"/>
</dbReference>
<dbReference type="PANTHER" id="PTHR35795">
    <property type="entry name" value="SLR1885 PROTEIN"/>
    <property type="match status" value="1"/>
</dbReference>
<dbReference type="InterPro" id="IPR051094">
    <property type="entry name" value="Diverse_Catalytic_Enzymes"/>
</dbReference>
<dbReference type="SMART" id="SM00471">
    <property type="entry name" value="HDc"/>
    <property type="match status" value="1"/>
</dbReference>
<keyword evidence="9" id="KW-1185">Reference proteome</keyword>
<dbReference type="CDD" id="cd00077">
    <property type="entry name" value="HDc"/>
    <property type="match status" value="1"/>
</dbReference>
<evidence type="ECO:0000256" key="2">
    <source>
        <dbReference type="ARBA" id="ARBA00022723"/>
    </source>
</evidence>